<dbReference type="Pfam" id="PF00440">
    <property type="entry name" value="TetR_N"/>
    <property type="match status" value="1"/>
</dbReference>
<keyword evidence="3" id="KW-0804">Transcription</keyword>
<evidence type="ECO:0000259" key="5">
    <source>
        <dbReference type="PROSITE" id="PS50977"/>
    </source>
</evidence>
<feature type="domain" description="HTH tetR-type" evidence="5">
    <location>
        <begin position="15"/>
        <end position="75"/>
    </location>
</feature>
<dbReference type="InterPro" id="IPR036271">
    <property type="entry name" value="Tet_transcr_reg_TetR-rel_C_sf"/>
</dbReference>
<evidence type="ECO:0000256" key="4">
    <source>
        <dbReference type="PROSITE-ProRule" id="PRU00335"/>
    </source>
</evidence>
<evidence type="ECO:0000313" key="6">
    <source>
        <dbReference type="EMBL" id="CTQ72611.1"/>
    </source>
</evidence>
<dbReference type="PROSITE" id="PS50977">
    <property type="entry name" value="HTH_TETR_2"/>
    <property type="match status" value="1"/>
</dbReference>
<dbReference type="AlphaFoldDB" id="A0A0M7ADA5"/>
<dbReference type="InterPro" id="IPR009057">
    <property type="entry name" value="Homeodomain-like_sf"/>
</dbReference>
<organism evidence="6 7">
    <name type="scientific">Roseibium alexandrii</name>
    <dbReference type="NCBI Taxonomy" id="388408"/>
    <lineage>
        <taxon>Bacteria</taxon>
        <taxon>Pseudomonadati</taxon>
        <taxon>Pseudomonadota</taxon>
        <taxon>Alphaproteobacteria</taxon>
        <taxon>Hyphomicrobiales</taxon>
        <taxon>Stappiaceae</taxon>
        <taxon>Roseibium</taxon>
    </lineage>
</organism>
<keyword evidence="2 4" id="KW-0238">DNA-binding</keyword>
<dbReference type="PANTHER" id="PTHR47506">
    <property type="entry name" value="TRANSCRIPTIONAL REGULATORY PROTEIN"/>
    <property type="match status" value="1"/>
</dbReference>
<gene>
    <name evidence="6" type="primary">comR_3</name>
    <name evidence="6" type="ORF">LAX5112_03243</name>
</gene>
<dbReference type="Gene3D" id="1.10.10.60">
    <property type="entry name" value="Homeodomain-like"/>
    <property type="match status" value="1"/>
</dbReference>
<dbReference type="SUPFAM" id="SSF48498">
    <property type="entry name" value="Tetracyclin repressor-like, C-terminal domain"/>
    <property type="match status" value="1"/>
</dbReference>
<evidence type="ECO:0000313" key="7">
    <source>
        <dbReference type="Proteomes" id="UP000053235"/>
    </source>
</evidence>
<dbReference type="Proteomes" id="UP000053235">
    <property type="component" value="Unassembled WGS sequence"/>
</dbReference>
<keyword evidence="7" id="KW-1185">Reference proteome</keyword>
<dbReference type="InterPro" id="IPR011075">
    <property type="entry name" value="TetR_C"/>
</dbReference>
<dbReference type="Gene3D" id="1.10.357.10">
    <property type="entry name" value="Tetracycline Repressor, domain 2"/>
    <property type="match status" value="1"/>
</dbReference>
<keyword evidence="1" id="KW-0805">Transcription regulation</keyword>
<sequence>MASGDVGVTRGRPRKTETQDALHGIMRAFWQNGYKATSMNDLVGASGMAKPSLYAAFGDKEAMFEKSLLHYFDCYGDMVFGPLAAAEHHYLLDFQELIRTVGYLAADESTPMGCFLFNSQVEVAYGSERHKALLADLGQARFNAIKTRVLKAIDAGQVPEEQDPDTLATFIDGQLAAVSILARSGGTKTQIDTFVETAMRALPSYGSVDLETTDSFTLRQ</sequence>
<evidence type="ECO:0000256" key="3">
    <source>
        <dbReference type="ARBA" id="ARBA00023163"/>
    </source>
</evidence>
<feature type="DNA-binding region" description="H-T-H motif" evidence="4">
    <location>
        <begin position="38"/>
        <end position="57"/>
    </location>
</feature>
<dbReference type="EMBL" id="CXWD01000012">
    <property type="protein sequence ID" value="CTQ72611.1"/>
    <property type="molecule type" value="Genomic_DNA"/>
</dbReference>
<reference evidence="7" key="1">
    <citation type="submission" date="2015-07" db="EMBL/GenBank/DDBJ databases">
        <authorList>
            <person name="Rodrigo-Torres Lidia"/>
            <person name="Arahal R.David."/>
        </authorList>
    </citation>
    <scope>NUCLEOTIDE SEQUENCE [LARGE SCALE GENOMIC DNA]</scope>
    <source>
        <strain evidence="7">CECT 5112</strain>
    </source>
</reference>
<dbReference type="STRING" id="388408.LAX5112_03243"/>
<dbReference type="GO" id="GO:0003677">
    <property type="term" value="F:DNA binding"/>
    <property type="evidence" value="ECO:0007669"/>
    <property type="project" value="UniProtKB-UniRule"/>
</dbReference>
<dbReference type="OrthoDB" id="9779746at2"/>
<dbReference type="PANTHER" id="PTHR47506:SF1">
    <property type="entry name" value="HTH-TYPE TRANSCRIPTIONAL REGULATOR YJDC"/>
    <property type="match status" value="1"/>
</dbReference>
<dbReference type="SUPFAM" id="SSF46689">
    <property type="entry name" value="Homeodomain-like"/>
    <property type="match status" value="1"/>
</dbReference>
<protein>
    <submittedName>
        <fullName evidence="6">Copper outer membrane regulator</fullName>
    </submittedName>
</protein>
<proteinExistence type="predicted"/>
<evidence type="ECO:0000256" key="1">
    <source>
        <dbReference type="ARBA" id="ARBA00023015"/>
    </source>
</evidence>
<name>A0A0M7ADA5_9HYPH</name>
<dbReference type="Pfam" id="PF16925">
    <property type="entry name" value="TetR_C_13"/>
    <property type="match status" value="1"/>
</dbReference>
<evidence type="ECO:0000256" key="2">
    <source>
        <dbReference type="ARBA" id="ARBA00023125"/>
    </source>
</evidence>
<accession>A0A0M7ADA5</accession>
<dbReference type="InterPro" id="IPR001647">
    <property type="entry name" value="HTH_TetR"/>
</dbReference>